<name>A0A1M6HDE9_9ACTN</name>
<dbReference type="InterPro" id="IPR020471">
    <property type="entry name" value="AKR"/>
</dbReference>
<dbReference type="InterPro" id="IPR036812">
    <property type="entry name" value="NAD(P)_OxRdtase_dom_sf"/>
</dbReference>
<evidence type="ECO:0000313" key="3">
    <source>
        <dbReference type="Proteomes" id="UP000184452"/>
    </source>
</evidence>
<dbReference type="Proteomes" id="UP000184452">
    <property type="component" value="Unassembled WGS sequence"/>
</dbReference>
<protein>
    <submittedName>
        <fullName evidence="2">Predicted oxidoreductase</fullName>
    </submittedName>
</protein>
<gene>
    <name evidence="2" type="ORF">SAMN05421803_104143</name>
</gene>
<evidence type="ECO:0000313" key="2">
    <source>
        <dbReference type="EMBL" id="SHJ20288.1"/>
    </source>
</evidence>
<dbReference type="InterPro" id="IPR023210">
    <property type="entry name" value="NADP_OxRdtase_dom"/>
</dbReference>
<dbReference type="EMBL" id="FQZK01000004">
    <property type="protein sequence ID" value="SHJ20288.1"/>
    <property type="molecule type" value="Genomic_DNA"/>
</dbReference>
<dbReference type="PANTHER" id="PTHR43364">
    <property type="entry name" value="NADH-SPECIFIC METHYLGLYOXAL REDUCTASE-RELATED"/>
    <property type="match status" value="1"/>
</dbReference>
<reference evidence="2 3" key="1">
    <citation type="submission" date="2016-11" db="EMBL/GenBank/DDBJ databases">
        <authorList>
            <person name="Jaros S."/>
            <person name="Januszkiewicz K."/>
            <person name="Wedrychowicz H."/>
        </authorList>
    </citation>
    <scope>NUCLEOTIDE SEQUENCE [LARGE SCALE GENOMIC DNA]</scope>
    <source>
        <strain evidence="2 3">CGMCC 4.5723</strain>
    </source>
</reference>
<dbReference type="InterPro" id="IPR050523">
    <property type="entry name" value="AKR_Detox_Biosynth"/>
</dbReference>
<dbReference type="GO" id="GO:0016491">
    <property type="term" value="F:oxidoreductase activity"/>
    <property type="evidence" value="ECO:0007669"/>
    <property type="project" value="InterPro"/>
</dbReference>
<organism evidence="2 3">
    <name type="scientific">Nocardiopsis flavescens</name>
    <dbReference type="NCBI Taxonomy" id="758803"/>
    <lineage>
        <taxon>Bacteria</taxon>
        <taxon>Bacillati</taxon>
        <taxon>Actinomycetota</taxon>
        <taxon>Actinomycetes</taxon>
        <taxon>Streptosporangiales</taxon>
        <taxon>Nocardiopsidaceae</taxon>
        <taxon>Nocardiopsis</taxon>
    </lineage>
</organism>
<dbReference type="OrthoDB" id="9768793at2"/>
<dbReference type="GO" id="GO:0005829">
    <property type="term" value="C:cytosol"/>
    <property type="evidence" value="ECO:0007669"/>
    <property type="project" value="TreeGrafter"/>
</dbReference>
<dbReference type="PRINTS" id="PR00069">
    <property type="entry name" value="ALDKETRDTASE"/>
</dbReference>
<keyword evidence="3" id="KW-1185">Reference proteome</keyword>
<accession>A0A1M6HDE9</accession>
<dbReference type="SUPFAM" id="SSF51430">
    <property type="entry name" value="NAD(P)-linked oxidoreductase"/>
    <property type="match status" value="1"/>
</dbReference>
<dbReference type="STRING" id="758803.SAMN05421803_104143"/>
<proteinExistence type="predicted"/>
<dbReference type="RefSeq" id="WP_073378280.1">
    <property type="nucleotide sequence ID" value="NZ_FQZK01000004.1"/>
</dbReference>
<sequence>MTDVDLRPLGDSDLRVSRLCLGGNVFGWTADEPASFRVLDDYVAGGGTFIDTADSYTAWIEGNSGGESETVIGRWLADRGRPEGLVLATKVGRHPGFRGLSAANVHAAARASLDRLGLESVDLYYAHIDDPETPLEESARAFSELVDAGLVRRIGLSNHAPERIRAWLDICADRGLHAPVCVQPHYSLLERGAEDALVPLAQERGLALLPYFGLARGFLTGKYRPGGPAVDSPRAGGASALLEDARALRVLDALDTVAGRLGVAQAAVALAWLADRPSVASVLASARGPEQLADLLSVQSLVLDPDSTALLTEASAP</sequence>
<dbReference type="AlphaFoldDB" id="A0A1M6HDE9"/>
<evidence type="ECO:0000259" key="1">
    <source>
        <dbReference type="Pfam" id="PF00248"/>
    </source>
</evidence>
<dbReference type="PANTHER" id="PTHR43364:SF6">
    <property type="entry name" value="OXIDOREDUCTASE-RELATED"/>
    <property type="match status" value="1"/>
</dbReference>
<dbReference type="Gene3D" id="3.20.20.100">
    <property type="entry name" value="NADP-dependent oxidoreductase domain"/>
    <property type="match status" value="1"/>
</dbReference>
<feature type="domain" description="NADP-dependent oxidoreductase" evidence="1">
    <location>
        <begin position="18"/>
        <end position="314"/>
    </location>
</feature>
<dbReference type="Pfam" id="PF00248">
    <property type="entry name" value="Aldo_ket_red"/>
    <property type="match status" value="1"/>
</dbReference>